<evidence type="ECO:0000313" key="3">
    <source>
        <dbReference type="EMBL" id="CAB4653996.1"/>
    </source>
</evidence>
<evidence type="ECO:0000313" key="5">
    <source>
        <dbReference type="EMBL" id="CAB4795969.1"/>
    </source>
</evidence>
<name>A0A6J6XHP0_9ZZZZ</name>
<dbReference type="Pfam" id="PF05425">
    <property type="entry name" value="CopD"/>
    <property type="match status" value="1"/>
</dbReference>
<keyword evidence="1" id="KW-0472">Membrane</keyword>
<dbReference type="EMBL" id="CAFBOR010000044">
    <property type="protein sequence ID" value="CAB4982844.1"/>
    <property type="molecule type" value="Genomic_DNA"/>
</dbReference>
<dbReference type="EMBL" id="CAFAAH010000093">
    <property type="protein sequence ID" value="CAB4795969.1"/>
    <property type="molecule type" value="Genomic_DNA"/>
</dbReference>
<dbReference type="InterPro" id="IPR008457">
    <property type="entry name" value="Cu-R_CopD_dom"/>
</dbReference>
<keyword evidence="1" id="KW-1133">Transmembrane helix</keyword>
<feature type="transmembrane region" description="Helical" evidence="1">
    <location>
        <begin position="52"/>
        <end position="70"/>
    </location>
</feature>
<feature type="transmembrane region" description="Helical" evidence="1">
    <location>
        <begin position="122"/>
        <end position="148"/>
    </location>
</feature>
<accession>A0A6J6XHP0</accession>
<proteinExistence type="predicted"/>
<feature type="transmembrane region" description="Helical" evidence="1">
    <location>
        <begin position="12"/>
        <end position="32"/>
    </location>
</feature>
<feature type="transmembrane region" description="Helical" evidence="1">
    <location>
        <begin position="90"/>
        <end position="110"/>
    </location>
</feature>
<evidence type="ECO:0000313" key="4">
    <source>
        <dbReference type="EMBL" id="CAB4781398.1"/>
    </source>
</evidence>
<sequence length="149" mass="15559">MLPINVEAIRLLLHLLAASIWVGGQLVLGGLIPALKPAGPEHIRAVARRFQLLAWPSFAVLLITGVWNLLAVDPANQSSAWMMTLMVKLGLVAVSGSAAAIHVLVFGPAVRRATSPELRKRAAAASGVCEMLSVLCALGAMLLGVLLVG</sequence>
<dbReference type="GO" id="GO:0016020">
    <property type="term" value="C:membrane"/>
    <property type="evidence" value="ECO:0007669"/>
    <property type="project" value="InterPro"/>
</dbReference>
<dbReference type="EMBL" id="CAEZZU010000124">
    <property type="protein sequence ID" value="CAB4781398.1"/>
    <property type="molecule type" value="Genomic_DNA"/>
</dbReference>
<dbReference type="AlphaFoldDB" id="A0A6J6XHP0"/>
<feature type="domain" description="Copper resistance protein D" evidence="2">
    <location>
        <begin position="45"/>
        <end position="145"/>
    </location>
</feature>
<organism evidence="5">
    <name type="scientific">freshwater metagenome</name>
    <dbReference type="NCBI Taxonomy" id="449393"/>
    <lineage>
        <taxon>unclassified sequences</taxon>
        <taxon>metagenomes</taxon>
        <taxon>ecological metagenomes</taxon>
    </lineage>
</organism>
<dbReference type="EMBL" id="CAEZWM010000052">
    <property type="protein sequence ID" value="CAB4653996.1"/>
    <property type="molecule type" value="Genomic_DNA"/>
</dbReference>
<evidence type="ECO:0000256" key="1">
    <source>
        <dbReference type="SAM" id="Phobius"/>
    </source>
</evidence>
<evidence type="ECO:0000259" key="2">
    <source>
        <dbReference type="Pfam" id="PF05425"/>
    </source>
</evidence>
<gene>
    <name evidence="3" type="ORF">UFOPK2242_00572</name>
    <name evidence="4" type="ORF">UFOPK2925_00879</name>
    <name evidence="5" type="ORF">UFOPK2996_00789</name>
    <name evidence="6" type="ORF">UFOPK3974_00460</name>
</gene>
<reference evidence="5" key="1">
    <citation type="submission" date="2020-05" db="EMBL/GenBank/DDBJ databases">
        <authorList>
            <person name="Chiriac C."/>
            <person name="Salcher M."/>
            <person name="Ghai R."/>
            <person name="Kavagutti S V."/>
        </authorList>
    </citation>
    <scope>NUCLEOTIDE SEQUENCE</scope>
</reference>
<keyword evidence="1" id="KW-0812">Transmembrane</keyword>
<protein>
    <submittedName>
        <fullName evidence="5">Unannotated protein</fullName>
    </submittedName>
</protein>
<evidence type="ECO:0000313" key="6">
    <source>
        <dbReference type="EMBL" id="CAB4982844.1"/>
    </source>
</evidence>